<dbReference type="PIRSF" id="PIRSF006060">
    <property type="entry name" value="AA_transporter"/>
    <property type="match status" value="1"/>
</dbReference>
<dbReference type="EMBL" id="CABPST010000009">
    <property type="protein sequence ID" value="VVE89375.1"/>
    <property type="molecule type" value="Genomic_DNA"/>
</dbReference>
<evidence type="ECO:0000256" key="4">
    <source>
        <dbReference type="ARBA" id="ARBA00022989"/>
    </source>
</evidence>
<keyword evidence="4 6" id="KW-1133">Transmembrane helix</keyword>
<organism evidence="7 8">
    <name type="scientific">Pandoraea bronchicola</name>
    <dbReference type="NCBI Taxonomy" id="2508287"/>
    <lineage>
        <taxon>Bacteria</taxon>
        <taxon>Pseudomonadati</taxon>
        <taxon>Pseudomonadota</taxon>
        <taxon>Betaproteobacteria</taxon>
        <taxon>Burkholderiales</taxon>
        <taxon>Burkholderiaceae</taxon>
        <taxon>Pandoraea</taxon>
    </lineage>
</organism>
<feature type="transmembrane region" description="Helical" evidence="6">
    <location>
        <begin position="379"/>
        <end position="398"/>
    </location>
</feature>
<feature type="transmembrane region" description="Helical" evidence="6">
    <location>
        <begin position="246"/>
        <end position="268"/>
    </location>
</feature>
<evidence type="ECO:0000256" key="6">
    <source>
        <dbReference type="SAM" id="Phobius"/>
    </source>
</evidence>
<feature type="transmembrane region" description="Helical" evidence="6">
    <location>
        <begin position="460"/>
        <end position="479"/>
    </location>
</feature>
<dbReference type="Gene3D" id="1.20.1740.10">
    <property type="entry name" value="Amino acid/polyamine transporter I"/>
    <property type="match status" value="1"/>
</dbReference>
<keyword evidence="8" id="KW-1185">Reference proteome</keyword>
<feature type="transmembrane region" description="Helical" evidence="6">
    <location>
        <begin position="56"/>
        <end position="78"/>
    </location>
</feature>
<protein>
    <submittedName>
        <fullName evidence="7">Putative amino acid permease YhdG</fullName>
    </submittedName>
</protein>
<dbReference type="GO" id="GO:0016020">
    <property type="term" value="C:membrane"/>
    <property type="evidence" value="ECO:0007669"/>
    <property type="project" value="UniProtKB-SubCell"/>
</dbReference>
<feature type="transmembrane region" description="Helical" evidence="6">
    <location>
        <begin position="280"/>
        <end position="307"/>
    </location>
</feature>
<evidence type="ECO:0000256" key="1">
    <source>
        <dbReference type="ARBA" id="ARBA00004141"/>
    </source>
</evidence>
<evidence type="ECO:0000313" key="8">
    <source>
        <dbReference type="Proteomes" id="UP000382040"/>
    </source>
</evidence>
<dbReference type="AlphaFoldDB" id="A0A5E5BWI9"/>
<evidence type="ECO:0000256" key="2">
    <source>
        <dbReference type="ARBA" id="ARBA00022448"/>
    </source>
</evidence>
<sequence>MSPADSPDGAHNANARGTRCRNLLQVMSLFRTKNIENMLVASRTGSLKKVLGPVDLVLMGIGAIIGTGIFVLTGTGALTAGPALTVSFIIAATACGFAALCYAEFASTIPVSGSIYTYSYATLGEIVAWIIGWDLMLEYGLASSAVSVGWSGYFQSLAAGFGLHLPAAITAAPGSVPGVSTFINLPAVVIMLLITWVLSYGVRESARINNVMVAIKIGVVLLFIAVGVWHVKPANWTPFMPFGTSGMFNAAALVFFAFIGFDAVTSAAEEVRNPGRDLPIGIIGSLIVCTLLYVTVAAIMTGIVPFAHFAGVDHPVSLALQYAGQNWVAGFVDLGAILGMTTVILVMTYGQTRITYAMSRDGLLPPMLSSIHPKHKTPFAGTWIIGVVFAVIAGFVPLGVLAELINIGTLSAFALVSVAVLVLRRTHPDLPRAFRVPGVPVVPLISAGLCLFLMAHLQAATWIAFVVWLAIGMVIYFTYARRNALLHKHGDTRHTPA</sequence>
<dbReference type="Pfam" id="PF13520">
    <property type="entry name" value="AA_permease_2"/>
    <property type="match status" value="1"/>
</dbReference>
<feature type="transmembrane region" description="Helical" evidence="6">
    <location>
        <begin position="404"/>
        <end position="423"/>
    </location>
</feature>
<feature type="transmembrane region" description="Helical" evidence="6">
    <location>
        <begin position="84"/>
        <end position="103"/>
    </location>
</feature>
<name>A0A5E5BWI9_9BURK</name>
<comment type="subcellular location">
    <subcellularLocation>
        <location evidence="1">Membrane</location>
        <topology evidence="1">Multi-pass membrane protein</topology>
    </subcellularLocation>
</comment>
<feature type="transmembrane region" description="Helical" evidence="6">
    <location>
        <begin position="213"/>
        <end position="231"/>
    </location>
</feature>
<feature type="transmembrane region" description="Helical" evidence="6">
    <location>
        <begin position="115"/>
        <end position="133"/>
    </location>
</feature>
<keyword evidence="5 6" id="KW-0472">Membrane</keyword>
<dbReference type="Proteomes" id="UP000382040">
    <property type="component" value="Unassembled WGS sequence"/>
</dbReference>
<evidence type="ECO:0000313" key="7">
    <source>
        <dbReference type="EMBL" id="VVE89375.1"/>
    </source>
</evidence>
<keyword evidence="3 6" id="KW-0812">Transmembrane</keyword>
<dbReference type="InterPro" id="IPR002293">
    <property type="entry name" value="AA/rel_permease1"/>
</dbReference>
<dbReference type="PANTHER" id="PTHR43243">
    <property type="entry name" value="INNER MEMBRANE TRANSPORTER YGJI-RELATED"/>
    <property type="match status" value="1"/>
</dbReference>
<dbReference type="PANTHER" id="PTHR43243:SF4">
    <property type="entry name" value="CATIONIC AMINO ACID TRANSPORTER 4"/>
    <property type="match status" value="1"/>
</dbReference>
<accession>A0A5E5BWI9</accession>
<evidence type="ECO:0000256" key="3">
    <source>
        <dbReference type="ARBA" id="ARBA00022692"/>
    </source>
</evidence>
<evidence type="ECO:0000256" key="5">
    <source>
        <dbReference type="ARBA" id="ARBA00023136"/>
    </source>
</evidence>
<gene>
    <name evidence="7" type="primary">yhdG</name>
    <name evidence="7" type="ORF">PBR20603_03344</name>
</gene>
<feature type="transmembrane region" description="Helical" evidence="6">
    <location>
        <begin position="435"/>
        <end position="454"/>
    </location>
</feature>
<keyword evidence="2" id="KW-0813">Transport</keyword>
<proteinExistence type="predicted"/>
<dbReference type="GO" id="GO:0015171">
    <property type="term" value="F:amino acid transmembrane transporter activity"/>
    <property type="evidence" value="ECO:0007669"/>
    <property type="project" value="TreeGrafter"/>
</dbReference>
<feature type="transmembrane region" description="Helical" evidence="6">
    <location>
        <begin position="327"/>
        <end position="350"/>
    </location>
</feature>
<feature type="transmembrane region" description="Helical" evidence="6">
    <location>
        <begin position="182"/>
        <end position="201"/>
    </location>
</feature>
<reference evidence="7 8" key="1">
    <citation type="submission" date="2019-08" db="EMBL/GenBank/DDBJ databases">
        <authorList>
            <person name="Peeters C."/>
        </authorList>
    </citation>
    <scope>NUCLEOTIDE SEQUENCE [LARGE SCALE GENOMIC DNA]</scope>
    <source>
        <strain evidence="7 8">LMG 20603</strain>
    </source>
</reference>